<dbReference type="SUPFAM" id="SSF52266">
    <property type="entry name" value="SGNH hydrolase"/>
    <property type="match status" value="1"/>
</dbReference>
<feature type="region of interest" description="Disordered" evidence="1">
    <location>
        <begin position="229"/>
        <end position="327"/>
    </location>
</feature>
<reference evidence="2 3" key="1">
    <citation type="submission" date="2019-01" db="EMBL/GenBank/DDBJ databases">
        <title>Nuclear Genome Assembly of the Microalgal Biofuel strain Nannochloropsis salina CCMP1776.</title>
        <authorList>
            <person name="Hovde B."/>
        </authorList>
    </citation>
    <scope>NUCLEOTIDE SEQUENCE [LARGE SCALE GENOMIC DNA]</scope>
    <source>
        <strain evidence="2 3">CCMP1776</strain>
    </source>
</reference>
<dbReference type="AlphaFoldDB" id="A0A4D9CTP1"/>
<evidence type="ECO:0000313" key="3">
    <source>
        <dbReference type="Proteomes" id="UP000355283"/>
    </source>
</evidence>
<name>A0A4D9CTP1_9STRA</name>
<dbReference type="Gene3D" id="3.40.50.1110">
    <property type="entry name" value="SGNH hydrolase"/>
    <property type="match status" value="1"/>
</dbReference>
<keyword evidence="3" id="KW-1185">Reference proteome</keyword>
<feature type="compositionally biased region" description="Pro residues" evidence="1">
    <location>
        <begin position="299"/>
        <end position="327"/>
    </location>
</feature>
<proteinExistence type="predicted"/>
<feature type="compositionally biased region" description="Basic and acidic residues" evidence="1">
    <location>
        <begin position="241"/>
        <end position="258"/>
    </location>
</feature>
<dbReference type="InterPro" id="IPR036514">
    <property type="entry name" value="SGNH_hydro_sf"/>
</dbReference>
<dbReference type="EMBL" id="SDOX01000098">
    <property type="protein sequence ID" value="TFJ82540.1"/>
    <property type="molecule type" value="Genomic_DNA"/>
</dbReference>
<dbReference type="PANTHER" id="PTHR22901:SF0">
    <property type="entry name" value="SIALATE O-ACETYLESTERASE"/>
    <property type="match status" value="1"/>
</dbReference>
<sequence>MVLQQAPCRATIFGRASSGDVIAITLSPADETFDLRARSLINLLPRNGNESATTATDLYGQWKAFLPPVPGGKTAFVIGIINKGTGEKIELEDVVFGDVWLCAGQDNMAFTVEMSLEGDKESRDAAHDPFLRLYALAPHLSPSPLLDPALPPLLPWSRASHAAVTGPPWSYFSAVCFFFGRERYRLREVPIGLIQATYMNSAIAAWSDGTAVNTCPPWLGQEKWRESMGRPGASSLFSDGENWRRQGASDDSDHHETTDYIGMIHSQKSKRLSKSSGSAGGRKGRLRSARRKNRESLPPSLPSSPPPSPPSPPCSRAPPSPPLSIMP</sequence>
<comment type="caution">
    <text evidence="2">The sequence shown here is derived from an EMBL/GenBank/DDBJ whole genome shotgun (WGS) entry which is preliminary data.</text>
</comment>
<feature type="compositionally biased region" description="Basic residues" evidence="1">
    <location>
        <begin position="282"/>
        <end position="293"/>
    </location>
</feature>
<evidence type="ECO:0000256" key="1">
    <source>
        <dbReference type="SAM" id="MobiDB-lite"/>
    </source>
</evidence>
<dbReference type="GO" id="GO:0001681">
    <property type="term" value="F:sialate O-acetylesterase activity"/>
    <property type="evidence" value="ECO:0007669"/>
    <property type="project" value="InterPro"/>
</dbReference>
<accession>A0A4D9CTP1</accession>
<dbReference type="Proteomes" id="UP000355283">
    <property type="component" value="Unassembled WGS sequence"/>
</dbReference>
<gene>
    <name evidence="2" type="ORF">NSK_006142</name>
</gene>
<evidence type="ECO:0000313" key="2">
    <source>
        <dbReference type="EMBL" id="TFJ82540.1"/>
    </source>
</evidence>
<dbReference type="PANTHER" id="PTHR22901">
    <property type="entry name" value="SIALATE O-ACETYLESTERASE"/>
    <property type="match status" value="1"/>
</dbReference>
<dbReference type="OrthoDB" id="193339at2759"/>
<organism evidence="2 3">
    <name type="scientific">Nannochloropsis salina CCMP1776</name>
    <dbReference type="NCBI Taxonomy" id="1027361"/>
    <lineage>
        <taxon>Eukaryota</taxon>
        <taxon>Sar</taxon>
        <taxon>Stramenopiles</taxon>
        <taxon>Ochrophyta</taxon>
        <taxon>Eustigmatophyceae</taxon>
        <taxon>Eustigmatales</taxon>
        <taxon>Monodopsidaceae</taxon>
        <taxon>Microchloropsis</taxon>
        <taxon>Microchloropsis salina</taxon>
    </lineage>
</organism>
<dbReference type="InterPro" id="IPR039329">
    <property type="entry name" value="SIAE"/>
</dbReference>
<protein>
    <submittedName>
        <fullName evidence="2">Uncharacterized protein</fullName>
    </submittedName>
</protein>
<dbReference type="GO" id="GO:0005975">
    <property type="term" value="P:carbohydrate metabolic process"/>
    <property type="evidence" value="ECO:0007669"/>
    <property type="project" value="TreeGrafter"/>
</dbReference>